<dbReference type="Gene3D" id="2.40.330.10">
    <property type="entry name" value="DNA-binding pseudobarrel domain"/>
    <property type="match status" value="1"/>
</dbReference>
<dbReference type="GO" id="GO:0005634">
    <property type="term" value="C:nucleus"/>
    <property type="evidence" value="ECO:0007669"/>
    <property type="project" value="UniProtKB-SubCell"/>
</dbReference>
<name>A0A251SB82_HELAN</name>
<keyword evidence="11" id="KW-1185">Reference proteome</keyword>
<reference evidence="9 11" key="1">
    <citation type="journal article" date="2017" name="Nature">
        <title>The sunflower genome provides insights into oil metabolism, flowering and Asterid evolution.</title>
        <authorList>
            <person name="Badouin H."/>
            <person name="Gouzy J."/>
            <person name="Grassa C.J."/>
            <person name="Murat F."/>
            <person name="Staton S.E."/>
            <person name="Cottret L."/>
            <person name="Lelandais-Briere C."/>
            <person name="Owens G.L."/>
            <person name="Carrere S."/>
            <person name="Mayjonade B."/>
            <person name="Legrand L."/>
            <person name="Gill N."/>
            <person name="Kane N.C."/>
            <person name="Bowers J.E."/>
            <person name="Hubner S."/>
            <person name="Bellec A."/>
            <person name="Berard A."/>
            <person name="Berges H."/>
            <person name="Blanchet N."/>
            <person name="Boniface M.C."/>
            <person name="Brunel D."/>
            <person name="Catrice O."/>
            <person name="Chaidir N."/>
            <person name="Claudel C."/>
            <person name="Donnadieu C."/>
            <person name="Faraut T."/>
            <person name="Fievet G."/>
            <person name="Helmstetter N."/>
            <person name="King M."/>
            <person name="Knapp S.J."/>
            <person name="Lai Z."/>
            <person name="Le Paslier M.C."/>
            <person name="Lippi Y."/>
            <person name="Lorenzon L."/>
            <person name="Mandel J.R."/>
            <person name="Marage G."/>
            <person name="Marchand G."/>
            <person name="Marquand E."/>
            <person name="Bret-Mestries E."/>
            <person name="Morien E."/>
            <person name="Nambeesan S."/>
            <person name="Nguyen T."/>
            <person name="Pegot-Espagnet P."/>
            <person name="Pouilly N."/>
            <person name="Raftis F."/>
            <person name="Sallet E."/>
            <person name="Schiex T."/>
            <person name="Thomas J."/>
            <person name="Vandecasteele C."/>
            <person name="Vares D."/>
            <person name="Vear F."/>
            <person name="Vautrin S."/>
            <person name="Crespi M."/>
            <person name="Mangin B."/>
            <person name="Burke J.M."/>
            <person name="Salse J."/>
            <person name="Munos S."/>
            <person name="Vincourt P."/>
            <person name="Rieseberg L.H."/>
            <person name="Langlade N.B."/>
        </authorList>
    </citation>
    <scope>NUCLEOTIDE SEQUENCE [LARGE SCALE GENOMIC DNA]</scope>
    <source>
        <strain evidence="11">cv. SF193</strain>
        <tissue evidence="9">Leaves</tissue>
    </source>
</reference>
<dbReference type="Proteomes" id="UP000215914">
    <property type="component" value="Chromosome 15"/>
</dbReference>
<dbReference type="GO" id="GO:0003677">
    <property type="term" value="F:DNA binding"/>
    <property type="evidence" value="ECO:0007669"/>
    <property type="project" value="UniProtKB-KW"/>
</dbReference>
<feature type="region of interest" description="Disordered" evidence="7">
    <location>
        <begin position="128"/>
        <end position="191"/>
    </location>
</feature>
<dbReference type="Gramene" id="mRNA:HanXRQr2_Chr15g0713521">
    <property type="protein sequence ID" value="mRNA:HanXRQr2_Chr15g0713521"/>
    <property type="gene ID" value="HanXRQr2_Chr15g0713521"/>
</dbReference>
<organism evidence="10 11">
    <name type="scientific">Helianthus annuus</name>
    <name type="common">Common sunflower</name>
    <dbReference type="NCBI Taxonomy" id="4232"/>
    <lineage>
        <taxon>Eukaryota</taxon>
        <taxon>Viridiplantae</taxon>
        <taxon>Streptophyta</taxon>
        <taxon>Embryophyta</taxon>
        <taxon>Tracheophyta</taxon>
        <taxon>Spermatophyta</taxon>
        <taxon>Magnoliopsida</taxon>
        <taxon>eudicotyledons</taxon>
        <taxon>Gunneridae</taxon>
        <taxon>Pentapetalae</taxon>
        <taxon>asterids</taxon>
        <taxon>campanulids</taxon>
        <taxon>Asterales</taxon>
        <taxon>Asteraceae</taxon>
        <taxon>Asteroideae</taxon>
        <taxon>Heliantheae alliance</taxon>
        <taxon>Heliantheae</taxon>
        <taxon>Helianthus</taxon>
    </lineage>
</organism>
<keyword evidence="6" id="KW-0175">Coiled coil</keyword>
<reference evidence="10" key="2">
    <citation type="submission" date="2017-02" db="EMBL/GenBank/DDBJ databases">
        <title>Sunflower complete genome.</title>
        <authorList>
            <person name="Langlade N."/>
            <person name="Munos S."/>
        </authorList>
    </citation>
    <scope>NUCLEOTIDE SEQUENCE [LARGE SCALE GENOMIC DNA]</scope>
    <source>
        <tissue evidence="10">Leaves</tissue>
    </source>
</reference>
<evidence type="ECO:0000256" key="2">
    <source>
        <dbReference type="ARBA" id="ARBA00023015"/>
    </source>
</evidence>
<gene>
    <name evidence="10" type="ORF">HannXRQ_Chr15g0490441</name>
    <name evidence="9" type="ORF">HanXRQr2_Chr15g0713521</name>
</gene>
<dbReference type="PANTHER" id="PTHR31391:SF88">
    <property type="entry name" value="DNA-BINDING PSEUDOBARREL DOMAIN-CONTAINING PROTEIN-RELATED"/>
    <property type="match status" value="1"/>
</dbReference>
<reference evidence="9" key="3">
    <citation type="submission" date="2020-06" db="EMBL/GenBank/DDBJ databases">
        <title>Helianthus annuus Genome sequencing and assembly Release 2.</title>
        <authorList>
            <person name="Gouzy J."/>
            <person name="Langlade N."/>
            <person name="Munos S."/>
        </authorList>
    </citation>
    <scope>NUCLEOTIDE SEQUENCE</scope>
    <source>
        <tissue evidence="9">Leaves</tissue>
    </source>
</reference>
<dbReference type="EMBL" id="CM007904">
    <property type="protein sequence ID" value="OTF96107.1"/>
    <property type="molecule type" value="Genomic_DNA"/>
</dbReference>
<dbReference type="InParanoid" id="A0A251SB82"/>
<evidence type="ECO:0000313" key="9">
    <source>
        <dbReference type="EMBL" id="KAF5766279.1"/>
    </source>
</evidence>
<proteinExistence type="predicted"/>
<dbReference type="InterPro" id="IPR003340">
    <property type="entry name" value="B3_DNA-bd"/>
</dbReference>
<accession>A0A251SB82</accession>
<evidence type="ECO:0000256" key="4">
    <source>
        <dbReference type="ARBA" id="ARBA00023163"/>
    </source>
</evidence>
<dbReference type="EMBL" id="MNCJ02000330">
    <property type="protein sequence ID" value="KAF5766279.1"/>
    <property type="molecule type" value="Genomic_DNA"/>
</dbReference>
<dbReference type="OMA" id="KYIACKT"/>
<dbReference type="CDD" id="cd10017">
    <property type="entry name" value="B3_DNA"/>
    <property type="match status" value="1"/>
</dbReference>
<dbReference type="STRING" id="4232.A0A251SB82"/>
<dbReference type="InterPro" id="IPR015300">
    <property type="entry name" value="DNA-bd_pseudobarrel_sf"/>
</dbReference>
<comment type="subcellular location">
    <subcellularLocation>
        <location evidence="1">Nucleus</location>
    </subcellularLocation>
</comment>
<evidence type="ECO:0000313" key="10">
    <source>
        <dbReference type="EMBL" id="OTF96107.1"/>
    </source>
</evidence>
<evidence type="ECO:0000256" key="6">
    <source>
        <dbReference type="SAM" id="Coils"/>
    </source>
</evidence>
<dbReference type="InterPro" id="IPR044837">
    <property type="entry name" value="REM16-like"/>
</dbReference>
<evidence type="ECO:0000256" key="1">
    <source>
        <dbReference type="ARBA" id="ARBA00004123"/>
    </source>
</evidence>
<dbReference type="PROSITE" id="PS50863">
    <property type="entry name" value="B3"/>
    <property type="match status" value="1"/>
</dbReference>
<feature type="coiled-coil region" evidence="6">
    <location>
        <begin position="325"/>
        <end position="352"/>
    </location>
</feature>
<keyword evidence="3 10" id="KW-0238">DNA-binding</keyword>
<protein>
    <submittedName>
        <fullName evidence="10">Putative DNA-binding pseudobarrel domain-containing protein</fullName>
    </submittedName>
    <submittedName>
        <fullName evidence="9">Transcription factor B3-Domain family</fullName>
    </submittedName>
</protein>
<keyword evidence="2" id="KW-0805">Transcription regulation</keyword>
<dbReference type="SUPFAM" id="SSF101936">
    <property type="entry name" value="DNA-binding pseudobarrel domain"/>
    <property type="match status" value="1"/>
</dbReference>
<dbReference type="PANTHER" id="PTHR31391">
    <property type="entry name" value="B3 DOMAIN-CONTAINING PROTEIN OS11G0197600-RELATED"/>
    <property type="match status" value="1"/>
</dbReference>
<evidence type="ECO:0000256" key="7">
    <source>
        <dbReference type="SAM" id="MobiDB-lite"/>
    </source>
</evidence>
<evidence type="ECO:0000313" key="11">
    <source>
        <dbReference type="Proteomes" id="UP000215914"/>
    </source>
</evidence>
<evidence type="ECO:0000256" key="5">
    <source>
        <dbReference type="ARBA" id="ARBA00023242"/>
    </source>
</evidence>
<keyword evidence="5" id="KW-0539">Nucleus</keyword>
<keyword evidence="4" id="KW-0804">Transcription</keyword>
<feature type="domain" description="TF-B3" evidence="8">
    <location>
        <begin position="18"/>
        <end position="109"/>
    </location>
</feature>
<evidence type="ECO:0000256" key="3">
    <source>
        <dbReference type="ARBA" id="ARBA00023125"/>
    </source>
</evidence>
<dbReference type="AlphaFoldDB" id="A0A251SB82"/>
<evidence type="ECO:0000259" key="8">
    <source>
        <dbReference type="PROSITE" id="PS50863"/>
    </source>
</evidence>
<dbReference type="SMART" id="SM01019">
    <property type="entry name" value="B3"/>
    <property type="match status" value="1"/>
</dbReference>
<sequence>MIRAMEFQNSLGTDFPSCIKTMSSSQVTSGFWLGLPLHFCKSYLPKEDATFVLEDENGAQCEVKYIAYKYGLSAGWKSFALRHNLTEEDILIFQLVESTKFKVYILDVNESSDTGLALSLLNLEAHTEHATPVTPSPKTKKKKHPESLDVTVSRKKHKKSVPSSKSVPPNGHHIKHSGNNSKEGGPEVRECSIPSDRHLTFQEVKSFQDFHIIVKGVCIDHELPHDVRMGYYKLCVYNKEFLHDGVSEDLYDTLPPGMIGQIVRIADEIKRSKITTITKEDFDRWEKSLNSFELLGMKVGFLHDKVHTLATLTFESEAAVYIKQYVEARNQHKRAEYEIKKVAAKLKELKEEAVKFAGIAGSLKHKVEKYEHKFQEEVDEL</sequence>
<dbReference type="Pfam" id="PF02362">
    <property type="entry name" value="B3"/>
    <property type="match status" value="1"/>
</dbReference>